<keyword evidence="4" id="KW-0679">Respiratory chain</keyword>
<dbReference type="GO" id="GO:0016491">
    <property type="term" value="F:oxidoreductase activity"/>
    <property type="evidence" value="ECO:0007669"/>
    <property type="project" value="UniProtKB-KW"/>
</dbReference>
<evidence type="ECO:0000256" key="8">
    <source>
        <dbReference type="ARBA" id="ARBA00022989"/>
    </source>
</evidence>
<keyword evidence="9" id="KW-0186">Copper</keyword>
<comment type="function">
    <text evidence="11">Subunits I and II form the functional core of the enzyme complex. Electrons originating in cytochrome c are transferred via heme a and Cu(A) to the binuclear center formed by heme a3 and Cu(B).</text>
</comment>
<sequence>MALTAAGCSGPMSTLDPAGPSAAAIAQLWWIMLAGAAAILALVLGLLALSFRPPRQSSERLWLIGGGIVFPLTVLTALLVAGIVLGERSIPARTDALEVTAEASQYRWRFSYPTGAAPTDGILHIPAGEPVTVAITTTDVIHSFWVPRLGGKMDAVPGHVNRLTIEASAPGTYLGICAEYCGTGHARHGFRVVAHAPPQWRAFNSGGAQ</sequence>
<keyword evidence="16" id="KW-0560">Oxidoreductase</keyword>
<dbReference type="InterPro" id="IPR002429">
    <property type="entry name" value="CcO_II-like_C"/>
</dbReference>
<comment type="catalytic activity">
    <reaction evidence="13">
        <text>4 Fe(II)-[cytochrome c] + O2 + 8 H(+)(in) = 4 Fe(III)-[cytochrome c] + 2 H2O + 4 H(+)(out)</text>
        <dbReference type="Rhea" id="RHEA:11436"/>
        <dbReference type="Rhea" id="RHEA-COMP:10350"/>
        <dbReference type="Rhea" id="RHEA-COMP:14399"/>
        <dbReference type="ChEBI" id="CHEBI:15377"/>
        <dbReference type="ChEBI" id="CHEBI:15378"/>
        <dbReference type="ChEBI" id="CHEBI:15379"/>
        <dbReference type="ChEBI" id="CHEBI:29033"/>
        <dbReference type="ChEBI" id="CHEBI:29034"/>
        <dbReference type="EC" id="7.1.1.9"/>
    </reaction>
</comment>
<gene>
    <name evidence="16" type="primary">ctaC_2</name>
    <name evidence="16" type="ORF">SPMU_31660</name>
</gene>
<keyword evidence="17" id="KW-1185">Reference proteome</keyword>
<evidence type="ECO:0000256" key="1">
    <source>
        <dbReference type="ARBA" id="ARBA00004141"/>
    </source>
</evidence>
<comment type="subcellular location">
    <subcellularLocation>
        <location evidence="1">Membrane</location>
        <topology evidence="1">Multi-pass membrane protein</topology>
    </subcellularLocation>
</comment>
<keyword evidence="8 14" id="KW-1133">Transmembrane helix</keyword>
<dbReference type="Pfam" id="PF00116">
    <property type="entry name" value="COX2"/>
    <property type="match status" value="1"/>
</dbReference>
<protein>
    <recommendedName>
        <fullName evidence="12">Cytochrome aa3 subunit 2</fullName>
    </recommendedName>
</protein>
<evidence type="ECO:0000259" key="15">
    <source>
        <dbReference type="PROSITE" id="PS50857"/>
    </source>
</evidence>
<keyword evidence="6" id="KW-0479">Metal-binding</keyword>
<dbReference type="EMBL" id="NBBJ01000006">
    <property type="protein sequence ID" value="OWK28310.1"/>
    <property type="molecule type" value="Genomic_DNA"/>
</dbReference>
<dbReference type="InterPro" id="IPR008972">
    <property type="entry name" value="Cupredoxin"/>
</dbReference>
<accession>A0A245ZEY5</accession>
<dbReference type="InterPro" id="IPR045187">
    <property type="entry name" value="CcO_II"/>
</dbReference>
<evidence type="ECO:0000256" key="5">
    <source>
        <dbReference type="ARBA" id="ARBA00022692"/>
    </source>
</evidence>
<evidence type="ECO:0000256" key="6">
    <source>
        <dbReference type="ARBA" id="ARBA00022723"/>
    </source>
</evidence>
<evidence type="ECO:0000256" key="4">
    <source>
        <dbReference type="ARBA" id="ARBA00022660"/>
    </source>
</evidence>
<keyword evidence="10 14" id="KW-0472">Membrane</keyword>
<dbReference type="GO" id="GO:0004129">
    <property type="term" value="F:cytochrome-c oxidase activity"/>
    <property type="evidence" value="ECO:0007669"/>
    <property type="project" value="UniProtKB-EC"/>
</dbReference>
<organism evidence="16 17">
    <name type="scientific">Sphingomonas mucosissima</name>
    <dbReference type="NCBI Taxonomy" id="370959"/>
    <lineage>
        <taxon>Bacteria</taxon>
        <taxon>Pseudomonadati</taxon>
        <taxon>Pseudomonadota</taxon>
        <taxon>Alphaproteobacteria</taxon>
        <taxon>Sphingomonadales</taxon>
        <taxon>Sphingomonadaceae</taxon>
        <taxon>Sphingomonas</taxon>
    </lineage>
</organism>
<name>A0A245ZEY5_9SPHN</name>
<evidence type="ECO:0000313" key="16">
    <source>
        <dbReference type="EMBL" id="OWK28310.1"/>
    </source>
</evidence>
<evidence type="ECO:0000256" key="13">
    <source>
        <dbReference type="ARBA" id="ARBA00047816"/>
    </source>
</evidence>
<feature type="domain" description="Cytochrome oxidase subunit II copper A binding" evidence="15">
    <location>
        <begin position="94"/>
        <end position="206"/>
    </location>
</feature>
<dbReference type="GO" id="GO:0016020">
    <property type="term" value="C:membrane"/>
    <property type="evidence" value="ECO:0007669"/>
    <property type="project" value="UniProtKB-SubCell"/>
</dbReference>
<evidence type="ECO:0000256" key="14">
    <source>
        <dbReference type="SAM" id="Phobius"/>
    </source>
</evidence>
<dbReference type="AlphaFoldDB" id="A0A245ZEY5"/>
<keyword evidence="3" id="KW-0813">Transport</keyword>
<evidence type="ECO:0000256" key="7">
    <source>
        <dbReference type="ARBA" id="ARBA00022982"/>
    </source>
</evidence>
<keyword evidence="7" id="KW-0249">Electron transport</keyword>
<dbReference type="PANTHER" id="PTHR22888">
    <property type="entry name" value="CYTOCHROME C OXIDASE, SUBUNIT II"/>
    <property type="match status" value="1"/>
</dbReference>
<feature type="transmembrane region" description="Helical" evidence="14">
    <location>
        <begin position="28"/>
        <end position="49"/>
    </location>
</feature>
<evidence type="ECO:0000256" key="10">
    <source>
        <dbReference type="ARBA" id="ARBA00023136"/>
    </source>
</evidence>
<dbReference type="GO" id="GO:0005507">
    <property type="term" value="F:copper ion binding"/>
    <property type="evidence" value="ECO:0007669"/>
    <property type="project" value="InterPro"/>
</dbReference>
<dbReference type="OrthoDB" id="9781261at2"/>
<dbReference type="PANTHER" id="PTHR22888:SF9">
    <property type="entry name" value="CYTOCHROME C OXIDASE SUBUNIT 2"/>
    <property type="match status" value="1"/>
</dbReference>
<reference evidence="16 17" key="1">
    <citation type="submission" date="2017-03" db="EMBL/GenBank/DDBJ databases">
        <title>Genome sequence of Sphingomonas mucosissima DSM 17494.</title>
        <authorList>
            <person name="Poehlein A."/>
            <person name="Wuebbeler J.H."/>
            <person name="Steinbuechel A."/>
            <person name="Daniel R."/>
        </authorList>
    </citation>
    <scope>NUCLEOTIDE SEQUENCE [LARGE SCALE GENOMIC DNA]</scope>
    <source>
        <strain evidence="16 17">DSM 17494</strain>
    </source>
</reference>
<dbReference type="NCBIfam" id="TIGR02866">
    <property type="entry name" value="CoxB"/>
    <property type="match status" value="1"/>
</dbReference>
<dbReference type="Gene3D" id="2.60.40.420">
    <property type="entry name" value="Cupredoxins - blue copper proteins"/>
    <property type="match status" value="1"/>
</dbReference>
<dbReference type="GO" id="GO:0042773">
    <property type="term" value="P:ATP synthesis coupled electron transport"/>
    <property type="evidence" value="ECO:0007669"/>
    <property type="project" value="TreeGrafter"/>
</dbReference>
<proteinExistence type="inferred from homology"/>
<dbReference type="InterPro" id="IPR014222">
    <property type="entry name" value="Cyt_c_oxidase_su2"/>
</dbReference>
<evidence type="ECO:0000256" key="12">
    <source>
        <dbReference type="ARBA" id="ARBA00031399"/>
    </source>
</evidence>
<dbReference type="PROSITE" id="PS50857">
    <property type="entry name" value="COX2_CUA"/>
    <property type="match status" value="1"/>
</dbReference>
<comment type="caution">
    <text evidence="16">The sequence shown here is derived from an EMBL/GenBank/DDBJ whole genome shotgun (WGS) entry which is preliminary data.</text>
</comment>
<feature type="transmembrane region" description="Helical" evidence="14">
    <location>
        <begin position="61"/>
        <end position="85"/>
    </location>
</feature>
<evidence type="ECO:0000256" key="11">
    <source>
        <dbReference type="ARBA" id="ARBA00024688"/>
    </source>
</evidence>
<comment type="similarity">
    <text evidence="2">Belongs to the cytochrome c oxidase subunit 2 family.</text>
</comment>
<evidence type="ECO:0000256" key="9">
    <source>
        <dbReference type="ARBA" id="ARBA00023008"/>
    </source>
</evidence>
<evidence type="ECO:0000256" key="2">
    <source>
        <dbReference type="ARBA" id="ARBA00007866"/>
    </source>
</evidence>
<dbReference type="RefSeq" id="WP_140418490.1">
    <property type="nucleotide sequence ID" value="NZ_NBBJ01000006.1"/>
</dbReference>
<keyword evidence="5 14" id="KW-0812">Transmembrane</keyword>
<evidence type="ECO:0000313" key="17">
    <source>
        <dbReference type="Proteomes" id="UP000197783"/>
    </source>
</evidence>
<dbReference type="Proteomes" id="UP000197783">
    <property type="component" value="Unassembled WGS sequence"/>
</dbReference>
<dbReference type="SUPFAM" id="SSF49503">
    <property type="entry name" value="Cupredoxins"/>
    <property type="match status" value="1"/>
</dbReference>
<evidence type="ECO:0000256" key="3">
    <source>
        <dbReference type="ARBA" id="ARBA00022448"/>
    </source>
</evidence>